<dbReference type="Proteomes" id="UP000244855">
    <property type="component" value="Unassembled WGS sequence"/>
</dbReference>
<reference evidence="2 3" key="1">
    <citation type="journal article" date="2018" name="Sci. Rep.">
        <title>Comparative genomics provides insights into the lifestyle and reveals functional heterogeneity of dark septate endophytic fungi.</title>
        <authorList>
            <person name="Knapp D.G."/>
            <person name="Nemeth J.B."/>
            <person name="Barry K."/>
            <person name="Hainaut M."/>
            <person name="Henrissat B."/>
            <person name="Johnson J."/>
            <person name="Kuo A."/>
            <person name="Lim J.H.P."/>
            <person name="Lipzen A."/>
            <person name="Nolan M."/>
            <person name="Ohm R.A."/>
            <person name="Tamas L."/>
            <person name="Grigoriev I.V."/>
            <person name="Spatafora J.W."/>
            <person name="Nagy L.G."/>
            <person name="Kovacs G.M."/>
        </authorList>
    </citation>
    <scope>NUCLEOTIDE SEQUENCE [LARGE SCALE GENOMIC DNA]</scope>
    <source>
        <strain evidence="2 3">DSE2036</strain>
    </source>
</reference>
<evidence type="ECO:0000313" key="2">
    <source>
        <dbReference type="EMBL" id="PVH98749.1"/>
    </source>
</evidence>
<feature type="transmembrane region" description="Helical" evidence="1">
    <location>
        <begin position="91"/>
        <end position="111"/>
    </location>
</feature>
<gene>
    <name evidence="2" type="ORF">DM02DRAFT_31927</name>
</gene>
<proteinExistence type="predicted"/>
<keyword evidence="1" id="KW-0812">Transmembrane</keyword>
<accession>A0A2V1DNB6</accession>
<dbReference type="EMBL" id="KZ805407">
    <property type="protein sequence ID" value="PVH98749.1"/>
    <property type="molecule type" value="Genomic_DNA"/>
</dbReference>
<protein>
    <submittedName>
        <fullName evidence="2">Uncharacterized protein</fullName>
    </submittedName>
</protein>
<dbReference type="AlphaFoldDB" id="A0A2V1DNB6"/>
<evidence type="ECO:0000256" key="1">
    <source>
        <dbReference type="SAM" id="Phobius"/>
    </source>
</evidence>
<keyword evidence="1" id="KW-1133">Transmembrane helix</keyword>
<keyword evidence="3" id="KW-1185">Reference proteome</keyword>
<name>A0A2V1DNB6_9PLEO</name>
<organism evidence="2 3">
    <name type="scientific">Periconia macrospinosa</name>
    <dbReference type="NCBI Taxonomy" id="97972"/>
    <lineage>
        <taxon>Eukaryota</taxon>
        <taxon>Fungi</taxon>
        <taxon>Dikarya</taxon>
        <taxon>Ascomycota</taxon>
        <taxon>Pezizomycotina</taxon>
        <taxon>Dothideomycetes</taxon>
        <taxon>Pleosporomycetidae</taxon>
        <taxon>Pleosporales</taxon>
        <taxon>Massarineae</taxon>
        <taxon>Periconiaceae</taxon>
        <taxon>Periconia</taxon>
    </lineage>
</organism>
<keyword evidence="1" id="KW-0472">Membrane</keyword>
<evidence type="ECO:0000313" key="3">
    <source>
        <dbReference type="Proteomes" id="UP000244855"/>
    </source>
</evidence>
<sequence>MVFCDFPSGYQYPAQTPRPVVVMEANPDGTVMARLHGSQRFTRRCQTSRALDAKCISSPAHSLVYPCMHGIASQASEAVRQSASQPMAGSFAVLLCVIFHAGNISGAVWLIHQTKR</sequence>